<proteinExistence type="predicted"/>
<keyword evidence="2" id="KW-1185">Reference proteome</keyword>
<accession>A0A9R0WTY1</accession>
<dbReference type="EMBL" id="LT934119">
    <property type="protein sequence ID" value="VAI23736.1"/>
    <property type="molecule type" value="Genomic_DNA"/>
</dbReference>
<evidence type="ECO:0000313" key="1">
    <source>
        <dbReference type="EMBL" id="VAI23736.1"/>
    </source>
</evidence>
<sequence length="76" mass="8651">MNTQPVDLFFSAEDVIDYFPPEDPLTHMTCEVLMCEKQALQTPFKSYLSDMLALVKKEAAERKALGALPLYERTLP</sequence>
<name>A0A9R0WTY1_TRITD</name>
<organism evidence="1 2">
    <name type="scientific">Triticum turgidum subsp. durum</name>
    <name type="common">Durum wheat</name>
    <name type="synonym">Triticum durum</name>
    <dbReference type="NCBI Taxonomy" id="4567"/>
    <lineage>
        <taxon>Eukaryota</taxon>
        <taxon>Viridiplantae</taxon>
        <taxon>Streptophyta</taxon>
        <taxon>Embryophyta</taxon>
        <taxon>Tracheophyta</taxon>
        <taxon>Spermatophyta</taxon>
        <taxon>Magnoliopsida</taxon>
        <taxon>Liliopsida</taxon>
        <taxon>Poales</taxon>
        <taxon>Poaceae</taxon>
        <taxon>BOP clade</taxon>
        <taxon>Pooideae</taxon>
        <taxon>Triticodae</taxon>
        <taxon>Triticeae</taxon>
        <taxon>Triticinae</taxon>
        <taxon>Triticum</taxon>
    </lineage>
</organism>
<gene>
    <name evidence="1" type="ORF">TRITD_5Av1G225020</name>
</gene>
<protein>
    <submittedName>
        <fullName evidence="1">Uncharacterized protein</fullName>
    </submittedName>
</protein>
<dbReference type="AlphaFoldDB" id="A0A9R0WTY1"/>
<dbReference type="Gramene" id="TRITD5Av1G225020.4">
    <property type="protein sequence ID" value="TRITD5Av1G225020.4"/>
    <property type="gene ID" value="TRITD5Av1G225020"/>
</dbReference>
<reference evidence="1 2" key="1">
    <citation type="submission" date="2017-09" db="EMBL/GenBank/DDBJ databases">
        <authorList>
            <consortium name="International Durum Wheat Genome Sequencing Consortium (IDWGSC)"/>
            <person name="Milanesi L."/>
        </authorList>
    </citation>
    <scope>NUCLEOTIDE SEQUENCE [LARGE SCALE GENOMIC DNA]</scope>
    <source>
        <strain evidence="2">cv. Svevo</strain>
    </source>
</reference>
<evidence type="ECO:0000313" key="2">
    <source>
        <dbReference type="Proteomes" id="UP000324705"/>
    </source>
</evidence>
<dbReference type="Proteomes" id="UP000324705">
    <property type="component" value="Chromosome 5A"/>
</dbReference>